<name>A0AAW2WX10_9LAMI</name>
<proteinExistence type="predicted"/>
<evidence type="ECO:0000313" key="1">
    <source>
        <dbReference type="EMBL" id="KAL0446184.1"/>
    </source>
</evidence>
<accession>A0AAW2WX10</accession>
<dbReference type="AlphaFoldDB" id="A0AAW2WX10"/>
<reference evidence="1" key="1">
    <citation type="submission" date="2020-06" db="EMBL/GenBank/DDBJ databases">
        <authorList>
            <person name="Li T."/>
            <person name="Hu X."/>
            <person name="Zhang T."/>
            <person name="Song X."/>
            <person name="Zhang H."/>
            <person name="Dai N."/>
            <person name="Sheng W."/>
            <person name="Hou X."/>
            <person name="Wei L."/>
        </authorList>
    </citation>
    <scope>NUCLEOTIDE SEQUENCE</scope>
    <source>
        <strain evidence="1">KEN1</strain>
        <tissue evidence="1">Leaf</tissue>
    </source>
</reference>
<organism evidence="1">
    <name type="scientific">Sesamum latifolium</name>
    <dbReference type="NCBI Taxonomy" id="2727402"/>
    <lineage>
        <taxon>Eukaryota</taxon>
        <taxon>Viridiplantae</taxon>
        <taxon>Streptophyta</taxon>
        <taxon>Embryophyta</taxon>
        <taxon>Tracheophyta</taxon>
        <taxon>Spermatophyta</taxon>
        <taxon>Magnoliopsida</taxon>
        <taxon>eudicotyledons</taxon>
        <taxon>Gunneridae</taxon>
        <taxon>Pentapetalae</taxon>
        <taxon>asterids</taxon>
        <taxon>lamiids</taxon>
        <taxon>Lamiales</taxon>
        <taxon>Pedaliaceae</taxon>
        <taxon>Sesamum</taxon>
    </lineage>
</organism>
<gene>
    <name evidence="1" type="ORF">Slati_1746300</name>
</gene>
<dbReference type="EMBL" id="JACGWN010000006">
    <property type="protein sequence ID" value="KAL0446184.1"/>
    <property type="molecule type" value="Genomic_DNA"/>
</dbReference>
<sequence>MPPSQISDLEYQRLEAAIAKLTVVVNKFQSSMNASVDSMMVAATKLRQHLLITSFSPPYHPQSLRR</sequence>
<protein>
    <submittedName>
        <fullName evidence="1">Uncharacterized protein</fullName>
    </submittedName>
</protein>
<reference evidence="1" key="2">
    <citation type="journal article" date="2024" name="Plant">
        <title>Genomic evolution and insights into agronomic trait innovations of Sesamum species.</title>
        <authorList>
            <person name="Miao H."/>
            <person name="Wang L."/>
            <person name="Qu L."/>
            <person name="Liu H."/>
            <person name="Sun Y."/>
            <person name="Le M."/>
            <person name="Wang Q."/>
            <person name="Wei S."/>
            <person name="Zheng Y."/>
            <person name="Lin W."/>
            <person name="Duan Y."/>
            <person name="Cao H."/>
            <person name="Xiong S."/>
            <person name="Wang X."/>
            <person name="Wei L."/>
            <person name="Li C."/>
            <person name="Ma Q."/>
            <person name="Ju M."/>
            <person name="Zhao R."/>
            <person name="Li G."/>
            <person name="Mu C."/>
            <person name="Tian Q."/>
            <person name="Mei H."/>
            <person name="Zhang T."/>
            <person name="Gao T."/>
            <person name="Zhang H."/>
        </authorList>
    </citation>
    <scope>NUCLEOTIDE SEQUENCE</scope>
    <source>
        <strain evidence="1">KEN1</strain>
    </source>
</reference>
<comment type="caution">
    <text evidence="1">The sequence shown here is derived from an EMBL/GenBank/DDBJ whole genome shotgun (WGS) entry which is preliminary data.</text>
</comment>